<accession>A0A6M3T9S2</accession>
<proteinExistence type="predicted"/>
<dbReference type="RefSeq" id="YP_010738195.1">
    <property type="nucleotide sequence ID" value="NC_073023.1"/>
</dbReference>
<dbReference type="GeneID" id="79585560"/>
<name>A0A6M3T9S2_9CAUD</name>
<sequence>MVRPITPPGRIAIDPPKIDSLLKLLKHVNELNMRAKDGERYWTCVVLYNTVVWKQTGSDAVMVEVYDGVLK</sequence>
<reference evidence="1 2" key="1">
    <citation type="submission" date="2019-11" db="EMBL/GenBank/DDBJ databases">
        <authorList>
            <person name="Hylling O."/>
            <person name="Hansen L.H."/>
            <person name="Johansen A."/>
        </authorList>
    </citation>
    <scope>NUCLEOTIDE SEQUENCE [LARGE SCALE GENOMIC DNA]</scope>
</reference>
<evidence type="ECO:0000313" key="1">
    <source>
        <dbReference type="EMBL" id="QJD54429.1"/>
    </source>
</evidence>
<evidence type="ECO:0000313" key="2">
    <source>
        <dbReference type="Proteomes" id="UP000502376"/>
    </source>
</evidence>
<organism evidence="1 2">
    <name type="scientific">Sphingomonas phage Eidolon</name>
    <dbReference type="NCBI Taxonomy" id="2686311"/>
    <lineage>
        <taxon>Viruses</taxon>
        <taxon>Duplodnaviria</taxon>
        <taxon>Heunggongvirae</taxon>
        <taxon>Uroviricota</taxon>
        <taxon>Caudoviricetes</taxon>
        <taxon>Johnpaulvirinae</taxon>
        <taxon>Eidolonvirus</taxon>
        <taxon>Eidolonvirus eidolon</taxon>
    </lineage>
</organism>
<keyword evidence="2" id="KW-1185">Reference proteome</keyword>
<dbReference type="KEGG" id="vg:79585560"/>
<protein>
    <submittedName>
        <fullName evidence="1">Uncharacterized protein</fullName>
    </submittedName>
</protein>
<dbReference type="Proteomes" id="UP000502376">
    <property type="component" value="Segment"/>
</dbReference>
<dbReference type="EMBL" id="MN734437">
    <property type="protein sequence ID" value="QJD54429.1"/>
    <property type="molecule type" value="Genomic_DNA"/>
</dbReference>